<feature type="transmembrane region" description="Helical" evidence="1">
    <location>
        <begin position="43"/>
        <end position="63"/>
    </location>
</feature>
<gene>
    <name evidence="2" type="ORF">SAMN04487990_11869</name>
</gene>
<dbReference type="STRING" id="283786.SAMN04487990_11869"/>
<proteinExistence type="predicted"/>
<name>A0A1H4C8T9_BIZPA</name>
<accession>A0A1H4C8T9</accession>
<sequence>METKRTDKDLLVKGVKKIAIAVACMFVGPTLFYVAFSNQEKPLYIPLLILAGALCITAIVLAFKGLNTIMDSMFNKK</sequence>
<keyword evidence="3" id="KW-1185">Reference proteome</keyword>
<keyword evidence="1" id="KW-0472">Membrane</keyword>
<dbReference type="InterPro" id="IPR046077">
    <property type="entry name" value="DUF6095"/>
</dbReference>
<evidence type="ECO:0000313" key="3">
    <source>
        <dbReference type="Proteomes" id="UP000198846"/>
    </source>
</evidence>
<protein>
    <submittedName>
        <fullName evidence="2">Uncharacterized protein</fullName>
    </submittedName>
</protein>
<dbReference type="Proteomes" id="UP000198846">
    <property type="component" value="Unassembled WGS sequence"/>
</dbReference>
<evidence type="ECO:0000313" key="2">
    <source>
        <dbReference type="EMBL" id="SEA56756.1"/>
    </source>
</evidence>
<dbReference type="OrthoDB" id="1447634at2"/>
<keyword evidence="1" id="KW-0812">Transmembrane</keyword>
<evidence type="ECO:0000256" key="1">
    <source>
        <dbReference type="SAM" id="Phobius"/>
    </source>
</evidence>
<dbReference type="RefSeq" id="WP_092135927.1">
    <property type="nucleotide sequence ID" value="NZ_FNQK01000018.1"/>
</dbReference>
<dbReference type="EMBL" id="FNQK01000018">
    <property type="protein sequence ID" value="SEA56756.1"/>
    <property type="molecule type" value="Genomic_DNA"/>
</dbReference>
<dbReference type="AlphaFoldDB" id="A0A1H4C8T9"/>
<dbReference type="Pfam" id="PF19589">
    <property type="entry name" value="DUF6095"/>
    <property type="match status" value="1"/>
</dbReference>
<organism evidence="2 3">
    <name type="scientific">Bizionia paragorgiae</name>
    <dbReference type="NCBI Taxonomy" id="283786"/>
    <lineage>
        <taxon>Bacteria</taxon>
        <taxon>Pseudomonadati</taxon>
        <taxon>Bacteroidota</taxon>
        <taxon>Flavobacteriia</taxon>
        <taxon>Flavobacteriales</taxon>
        <taxon>Flavobacteriaceae</taxon>
        <taxon>Bizionia</taxon>
    </lineage>
</organism>
<feature type="transmembrane region" description="Helical" evidence="1">
    <location>
        <begin position="18"/>
        <end position="37"/>
    </location>
</feature>
<reference evidence="3" key="1">
    <citation type="submission" date="2016-10" db="EMBL/GenBank/DDBJ databases">
        <authorList>
            <person name="Varghese N."/>
            <person name="Submissions S."/>
        </authorList>
    </citation>
    <scope>NUCLEOTIDE SEQUENCE [LARGE SCALE GENOMIC DNA]</scope>
    <source>
        <strain evidence="3">DSM 23842</strain>
    </source>
</reference>
<keyword evidence="1" id="KW-1133">Transmembrane helix</keyword>